<dbReference type="PANTHER" id="PTHR13363:SF5">
    <property type="entry name" value="E3 UBIQUITIN-PROTEIN LIGASE RNF123"/>
    <property type="match status" value="1"/>
</dbReference>
<dbReference type="GO" id="GO:0005737">
    <property type="term" value="C:cytoplasm"/>
    <property type="evidence" value="ECO:0007669"/>
    <property type="project" value="TreeGrafter"/>
</dbReference>
<evidence type="ECO:0000256" key="2">
    <source>
        <dbReference type="ARBA" id="ARBA00012483"/>
    </source>
</evidence>
<dbReference type="SUPFAM" id="SSF57850">
    <property type="entry name" value="RING/U-box"/>
    <property type="match status" value="1"/>
</dbReference>
<dbReference type="GO" id="GO:0061630">
    <property type="term" value="F:ubiquitin protein ligase activity"/>
    <property type="evidence" value="ECO:0007669"/>
    <property type="project" value="UniProtKB-EC"/>
</dbReference>
<keyword evidence="7" id="KW-0862">Zinc</keyword>
<dbReference type="InterPro" id="IPR001841">
    <property type="entry name" value="Znf_RING"/>
</dbReference>
<evidence type="ECO:0000256" key="6">
    <source>
        <dbReference type="ARBA" id="ARBA00022786"/>
    </source>
</evidence>
<dbReference type="InterPro" id="IPR057987">
    <property type="entry name" value="TPR_RNF123/RKP"/>
</dbReference>
<evidence type="ECO:0000256" key="7">
    <source>
        <dbReference type="ARBA" id="ARBA00022833"/>
    </source>
</evidence>
<dbReference type="InterPro" id="IPR043136">
    <property type="entry name" value="B30.2/SPRY_sf"/>
</dbReference>
<name>A0A131YHX0_RHIAP</name>
<dbReference type="PROSITE" id="PS50089">
    <property type="entry name" value="ZF_RING_2"/>
    <property type="match status" value="1"/>
</dbReference>
<dbReference type="Gene3D" id="3.30.40.10">
    <property type="entry name" value="Zinc/RING finger domain, C3HC4 (zinc finger)"/>
    <property type="match status" value="1"/>
</dbReference>
<keyword evidence="3" id="KW-0808">Transferase</keyword>
<evidence type="ECO:0000256" key="5">
    <source>
        <dbReference type="ARBA" id="ARBA00022771"/>
    </source>
</evidence>
<proteinExistence type="predicted"/>
<evidence type="ECO:0000259" key="9">
    <source>
        <dbReference type="PROSITE" id="PS50089"/>
    </source>
</evidence>
<dbReference type="Pfam" id="PF13920">
    <property type="entry name" value="zf-C3HC4_3"/>
    <property type="match status" value="1"/>
</dbReference>
<evidence type="ECO:0000256" key="1">
    <source>
        <dbReference type="ARBA" id="ARBA00000900"/>
    </source>
</evidence>
<dbReference type="PROSITE" id="PS50188">
    <property type="entry name" value="B302_SPRY"/>
    <property type="match status" value="1"/>
</dbReference>
<dbReference type="SMART" id="SM00449">
    <property type="entry name" value="SPRY"/>
    <property type="match status" value="1"/>
</dbReference>
<dbReference type="CDD" id="cd12882">
    <property type="entry name" value="SPRY_RNF123"/>
    <property type="match status" value="1"/>
</dbReference>
<comment type="catalytic activity">
    <reaction evidence="1">
        <text>S-ubiquitinyl-[E2 ubiquitin-conjugating enzyme]-L-cysteine + [acceptor protein]-L-lysine = [E2 ubiquitin-conjugating enzyme]-L-cysteine + N(6)-ubiquitinyl-[acceptor protein]-L-lysine.</text>
        <dbReference type="EC" id="2.3.2.27"/>
    </reaction>
</comment>
<feature type="domain" description="B30.2/SPRY" evidence="10">
    <location>
        <begin position="54"/>
        <end position="233"/>
    </location>
</feature>
<reference evidence="11" key="1">
    <citation type="journal article" date="2016" name="Ticks Tick Borne Dis.">
        <title>De novo assembly and annotation of the salivary gland transcriptome of Rhipicephalus appendiculatus male and female ticks during blood feeding.</title>
        <authorList>
            <person name="de Castro M.H."/>
            <person name="de Klerk D."/>
            <person name="Pienaar R."/>
            <person name="Latif A.A."/>
            <person name="Rees D.J."/>
            <person name="Mans B.J."/>
        </authorList>
    </citation>
    <scope>NUCLEOTIDE SEQUENCE</scope>
    <source>
        <tissue evidence="11">Salivary glands</tissue>
    </source>
</reference>
<dbReference type="CDD" id="cd16541">
    <property type="entry name" value="RING-HC_RNF123"/>
    <property type="match status" value="1"/>
</dbReference>
<dbReference type="InterPro" id="IPR035773">
    <property type="entry name" value="SPRY_RNF123"/>
</dbReference>
<keyword evidence="4" id="KW-0479">Metal-binding</keyword>
<dbReference type="InterPro" id="IPR013083">
    <property type="entry name" value="Znf_RING/FYVE/PHD"/>
</dbReference>
<sequence>MDVWPQNFATVGRRNAWLEAMLEYVFKRPVSSDAQDKATLKLEDLDDFIDFELENLSKGQVVESDYGRLGPNHVTFDICSNVGTFIANQGRLGVSSQGNFNTIRASCCVFKGKWQYELMLGSKGVMQVGWVTNSCKFSREKGVGDTIDSYAFDGNRVRKWNVATYKYGEAWVAGDVIGCCIDLDNGTVHFYRNGRSMGEAFNNVRLGPGLAYFPAVSLAYGENLVANFGATPLRHPVEGYRPLEKTSLRDAERARLLLLWTKRLLPVYEEVHKGTSQSAYLTDGLDVFRQGTKTQALLIAAPVLRRLGPLLASSHVAEVSFLPFLFQVFEESPDGRRISTLLELFWALLEPQEIKKCLENVAVALLTGFRFSPCTPDFLHQKRHLCLMLSVLQHDSSRRYLLESIIFDKIKFAMFMEVKPPDNETLATLVPDVWFELMEEVHPTEETYRKNLYAAAKQRLKVMTTDIENIQLRILEQLTVDNDAPPGQTSRDLFLAKFEAFVKENTPGGRTLTLDLCPNAVALAFFHRLLALVRRCLPVFHTGTGQLLQEHNLYIPASLFVTTIGTGPEVSHVGDTPDQRIVASEIPTSTSNRMTRMTQQNVGGSPARTETETLATAQEAKEEDKSVKILQLLDGIVRLYCLCGHAQFVKMNAVKDNMREYLRAVQEVRRNTAWGEKDVVEALSKVEQVFGETLAEQARHVAWLSVVVFSKEKQSDIYWLLNVVLKTLEEASAAGVEFCFVPEYHVEACMRLLMSLSVHFPPTCLLSDIPGHYHVLVRFSTFLAEHFADRRVVNPDVKDALLRALAAHVCPPSTVRALECMPTKSSLALIQALLQPYKNRPWAQTNWILMRLWKGCGYAFRYTLSPHRAERMASRPVESTVPNHPAPCPSVFFQNHIGRWLEDHPEPASAFLGSVLTQLNWSFSQFISMLQEIQNAQSRPERVFINSQQLKICATCFDLSLGLLRVLEMIVNVAPSLVTNPTKPHSELLLARIFQVLSHILNRVTSRCGCFDLVVGMDMPGLEGIDHFPIVAAVTGILVALLLKGSVESRETALSGLLAEPCFQLSSLEFLLGGGPTSLVMQEGPSEEADTASDAPVFSLANYSEVKEEEVEQARQLVQLVQSRQPPPVTFDEDHICTICYAQGNSVRFVPCGHQSCHVCILTHLANSKECFFCKAIVEKLDPCRTLPPQ</sequence>
<dbReference type="EC" id="2.3.2.27" evidence="2"/>
<keyword evidence="6" id="KW-0833">Ubl conjugation pathway</keyword>
<dbReference type="AlphaFoldDB" id="A0A131YHX0"/>
<dbReference type="InterPro" id="IPR001870">
    <property type="entry name" value="B30.2/SPRY"/>
</dbReference>
<evidence type="ECO:0000256" key="3">
    <source>
        <dbReference type="ARBA" id="ARBA00022679"/>
    </source>
</evidence>
<evidence type="ECO:0000256" key="4">
    <source>
        <dbReference type="ARBA" id="ARBA00022723"/>
    </source>
</evidence>
<evidence type="ECO:0000256" key="8">
    <source>
        <dbReference type="PROSITE-ProRule" id="PRU00175"/>
    </source>
</evidence>
<dbReference type="Gene3D" id="2.60.120.920">
    <property type="match status" value="1"/>
</dbReference>
<dbReference type="Pfam" id="PF25576">
    <property type="entry name" value="TPR_RNF123"/>
    <property type="match status" value="1"/>
</dbReference>
<dbReference type="SMART" id="SM00184">
    <property type="entry name" value="RING"/>
    <property type="match status" value="1"/>
</dbReference>
<keyword evidence="5 8" id="KW-0863">Zinc-finger</keyword>
<dbReference type="PANTHER" id="PTHR13363">
    <property type="entry name" value="RING FINGER AND SRY DOMAIN-CONTAINING"/>
    <property type="match status" value="1"/>
</dbReference>
<dbReference type="InterPro" id="IPR045129">
    <property type="entry name" value="RNF123/RKP/RSPRY1"/>
</dbReference>
<feature type="domain" description="RING-type" evidence="9">
    <location>
        <begin position="1137"/>
        <end position="1175"/>
    </location>
</feature>
<dbReference type="GO" id="GO:0008270">
    <property type="term" value="F:zinc ion binding"/>
    <property type="evidence" value="ECO:0007669"/>
    <property type="project" value="UniProtKB-KW"/>
</dbReference>
<dbReference type="InterPro" id="IPR013320">
    <property type="entry name" value="ConA-like_dom_sf"/>
</dbReference>
<dbReference type="Pfam" id="PF00622">
    <property type="entry name" value="SPRY"/>
    <property type="match status" value="1"/>
</dbReference>
<evidence type="ECO:0000259" key="10">
    <source>
        <dbReference type="PROSITE" id="PS50188"/>
    </source>
</evidence>
<dbReference type="SUPFAM" id="SSF49899">
    <property type="entry name" value="Concanavalin A-like lectins/glucanases"/>
    <property type="match status" value="1"/>
</dbReference>
<dbReference type="EMBL" id="GEDV01010419">
    <property type="protein sequence ID" value="JAP78138.1"/>
    <property type="molecule type" value="Transcribed_RNA"/>
</dbReference>
<dbReference type="InterPro" id="IPR003877">
    <property type="entry name" value="SPRY_dom"/>
</dbReference>
<accession>A0A131YHX0</accession>
<organism evidence="11">
    <name type="scientific">Rhipicephalus appendiculatus</name>
    <name type="common">Brown ear tick</name>
    <dbReference type="NCBI Taxonomy" id="34631"/>
    <lineage>
        <taxon>Eukaryota</taxon>
        <taxon>Metazoa</taxon>
        <taxon>Ecdysozoa</taxon>
        <taxon>Arthropoda</taxon>
        <taxon>Chelicerata</taxon>
        <taxon>Arachnida</taxon>
        <taxon>Acari</taxon>
        <taxon>Parasitiformes</taxon>
        <taxon>Ixodida</taxon>
        <taxon>Ixodoidea</taxon>
        <taxon>Ixodidae</taxon>
        <taxon>Rhipicephalinae</taxon>
        <taxon>Rhipicephalus</taxon>
        <taxon>Rhipicephalus</taxon>
    </lineage>
</organism>
<evidence type="ECO:0000313" key="11">
    <source>
        <dbReference type="EMBL" id="JAP78138.1"/>
    </source>
</evidence>
<protein>
    <recommendedName>
        <fullName evidence="2">RING-type E3 ubiquitin transferase</fullName>
        <ecNumber evidence="2">2.3.2.27</ecNumber>
    </recommendedName>
</protein>
<dbReference type="GO" id="GO:0051603">
    <property type="term" value="P:proteolysis involved in protein catabolic process"/>
    <property type="evidence" value="ECO:0007669"/>
    <property type="project" value="TreeGrafter"/>
</dbReference>